<dbReference type="FunFam" id="1.10.10.10:FF:000001">
    <property type="entry name" value="LysR family transcriptional regulator"/>
    <property type="match status" value="1"/>
</dbReference>
<dbReference type="Pfam" id="PF00126">
    <property type="entry name" value="HTH_1"/>
    <property type="match status" value="1"/>
</dbReference>
<dbReference type="GO" id="GO:0005829">
    <property type="term" value="C:cytosol"/>
    <property type="evidence" value="ECO:0007669"/>
    <property type="project" value="TreeGrafter"/>
</dbReference>
<dbReference type="Proteomes" id="UP000234845">
    <property type="component" value="Unassembled WGS sequence"/>
</dbReference>
<dbReference type="PROSITE" id="PS50931">
    <property type="entry name" value="HTH_LYSR"/>
    <property type="match status" value="1"/>
</dbReference>
<feature type="domain" description="HTH lysR-type" evidence="5">
    <location>
        <begin position="1"/>
        <end position="58"/>
    </location>
</feature>
<dbReference type="InterPro" id="IPR050950">
    <property type="entry name" value="HTH-type_LysR_regulators"/>
</dbReference>
<evidence type="ECO:0000256" key="4">
    <source>
        <dbReference type="ARBA" id="ARBA00023163"/>
    </source>
</evidence>
<dbReference type="GO" id="GO:0003677">
    <property type="term" value="F:DNA binding"/>
    <property type="evidence" value="ECO:0007669"/>
    <property type="project" value="UniProtKB-KW"/>
</dbReference>
<dbReference type="InterPro" id="IPR005119">
    <property type="entry name" value="LysR_subst-bd"/>
</dbReference>
<dbReference type="AlphaFoldDB" id="A0A2N5Y7Q2"/>
<proteinExistence type="inferred from homology"/>
<dbReference type="CDD" id="cd08440">
    <property type="entry name" value="PBP2_LTTR_like_4"/>
    <property type="match status" value="1"/>
</dbReference>
<keyword evidence="7" id="KW-1185">Reference proteome</keyword>
<gene>
    <name evidence="6" type="ORF">CWI75_00040</name>
</gene>
<keyword evidence="3" id="KW-0238">DNA-binding</keyword>
<keyword evidence="4" id="KW-0804">Transcription</keyword>
<accession>A0A2N5Y7Q2</accession>
<dbReference type="PANTHER" id="PTHR30419:SF30">
    <property type="entry name" value="LYSR FAMILY TRANSCRIPTIONAL REGULATOR"/>
    <property type="match status" value="1"/>
</dbReference>
<evidence type="ECO:0000256" key="3">
    <source>
        <dbReference type="ARBA" id="ARBA00023125"/>
    </source>
</evidence>
<reference evidence="7" key="1">
    <citation type="submission" date="2017-11" db="EMBL/GenBank/DDBJ databases">
        <title>The draft genome sequence of Chromatocurvus sp. F02.</title>
        <authorList>
            <person name="Du Z.-J."/>
            <person name="Chang Y.-Q."/>
        </authorList>
    </citation>
    <scope>NUCLEOTIDE SEQUENCE [LARGE SCALE GENOMIC DNA]</scope>
    <source>
        <strain evidence="7">F02</strain>
    </source>
</reference>
<dbReference type="OrthoDB" id="646694at2"/>
<evidence type="ECO:0000313" key="6">
    <source>
        <dbReference type="EMBL" id="PLW84422.1"/>
    </source>
</evidence>
<dbReference type="EMBL" id="PKLZ01000001">
    <property type="protein sequence ID" value="PLW84422.1"/>
    <property type="molecule type" value="Genomic_DNA"/>
</dbReference>
<dbReference type="SUPFAM" id="SSF46785">
    <property type="entry name" value="Winged helix' DNA-binding domain"/>
    <property type="match status" value="1"/>
</dbReference>
<dbReference type="PANTHER" id="PTHR30419">
    <property type="entry name" value="HTH-TYPE TRANSCRIPTIONAL REGULATOR YBHD"/>
    <property type="match status" value="1"/>
</dbReference>
<organism evidence="6 7">
    <name type="scientific">Kineobactrum sediminis</name>
    <dbReference type="NCBI Taxonomy" id="1905677"/>
    <lineage>
        <taxon>Bacteria</taxon>
        <taxon>Pseudomonadati</taxon>
        <taxon>Pseudomonadota</taxon>
        <taxon>Gammaproteobacteria</taxon>
        <taxon>Cellvibrionales</taxon>
        <taxon>Halieaceae</taxon>
        <taxon>Kineobactrum</taxon>
    </lineage>
</organism>
<dbReference type="GO" id="GO:0003700">
    <property type="term" value="F:DNA-binding transcription factor activity"/>
    <property type="evidence" value="ECO:0007669"/>
    <property type="project" value="InterPro"/>
</dbReference>
<comment type="caution">
    <text evidence="6">The sequence shown here is derived from an EMBL/GenBank/DDBJ whole genome shotgun (WGS) entry which is preliminary data.</text>
</comment>
<comment type="similarity">
    <text evidence="1">Belongs to the LysR transcriptional regulatory family.</text>
</comment>
<evidence type="ECO:0000256" key="2">
    <source>
        <dbReference type="ARBA" id="ARBA00023015"/>
    </source>
</evidence>
<evidence type="ECO:0000313" key="7">
    <source>
        <dbReference type="Proteomes" id="UP000234845"/>
    </source>
</evidence>
<dbReference type="Gene3D" id="3.40.190.290">
    <property type="match status" value="1"/>
</dbReference>
<dbReference type="InterPro" id="IPR036390">
    <property type="entry name" value="WH_DNA-bd_sf"/>
</dbReference>
<evidence type="ECO:0000256" key="1">
    <source>
        <dbReference type="ARBA" id="ARBA00009437"/>
    </source>
</evidence>
<keyword evidence="2" id="KW-0805">Transcription regulation</keyword>
<sequence length="299" mass="32520">MTIKQLRAFVAVARSRSFAEACGLLNLSQPALSVTIRNLEEAVGGRLLARTTRTLALTPEGSQFLPVAQRLLGDWSAALEDLHDTFALRRGRLAVAAMPSFASTELPALLQQFRKLYPEINITVHDVIAEDVVAMVRSGRVETGIAFDPGMAEDLQFTPLFSDRFVAALPPGHPLLAHRQLHWSALADEPFIALQHPSSIRSLLEQSLAASNLALRVEVETNHLVTIGRMVAAGLGISAVPTLCKQQLRELGVRSRPLTAPVIERRVGIVTRRRYPLSGPAKALVTILDAHYRGSGLAL</sequence>
<protein>
    <submittedName>
        <fullName evidence="6">LysR family transcriptional regulator</fullName>
    </submittedName>
</protein>
<dbReference type="InterPro" id="IPR036388">
    <property type="entry name" value="WH-like_DNA-bd_sf"/>
</dbReference>
<dbReference type="Pfam" id="PF03466">
    <property type="entry name" value="LysR_substrate"/>
    <property type="match status" value="1"/>
</dbReference>
<dbReference type="SUPFAM" id="SSF53850">
    <property type="entry name" value="Periplasmic binding protein-like II"/>
    <property type="match status" value="1"/>
</dbReference>
<evidence type="ECO:0000259" key="5">
    <source>
        <dbReference type="PROSITE" id="PS50931"/>
    </source>
</evidence>
<name>A0A2N5Y7Q2_9GAMM</name>
<dbReference type="InterPro" id="IPR000847">
    <property type="entry name" value="LysR_HTH_N"/>
</dbReference>
<dbReference type="Gene3D" id="1.10.10.10">
    <property type="entry name" value="Winged helix-like DNA-binding domain superfamily/Winged helix DNA-binding domain"/>
    <property type="match status" value="1"/>
</dbReference>
<dbReference type="PRINTS" id="PR00039">
    <property type="entry name" value="HTHLYSR"/>
</dbReference>